<name>A0A922HX96_DERFA</name>
<proteinExistence type="predicted"/>
<evidence type="ECO:0000313" key="1">
    <source>
        <dbReference type="EMBL" id="KAH9511413.1"/>
    </source>
</evidence>
<protein>
    <submittedName>
        <fullName evidence="1">Uncharacterized protein</fullName>
    </submittedName>
</protein>
<accession>A0A922HX96</accession>
<sequence>MFTFLFTMVKNKDNEFGEMFQNLGIIRSELSIRKSTTMIGRRQLMDHRLVNTKNFIKEDHKYKIDGGGGGIN</sequence>
<dbReference type="Proteomes" id="UP000790347">
    <property type="component" value="Unassembled WGS sequence"/>
</dbReference>
<organism evidence="1 2">
    <name type="scientific">Dermatophagoides farinae</name>
    <name type="common">American house dust mite</name>
    <dbReference type="NCBI Taxonomy" id="6954"/>
    <lineage>
        <taxon>Eukaryota</taxon>
        <taxon>Metazoa</taxon>
        <taxon>Ecdysozoa</taxon>
        <taxon>Arthropoda</taxon>
        <taxon>Chelicerata</taxon>
        <taxon>Arachnida</taxon>
        <taxon>Acari</taxon>
        <taxon>Acariformes</taxon>
        <taxon>Sarcoptiformes</taxon>
        <taxon>Astigmata</taxon>
        <taxon>Psoroptidia</taxon>
        <taxon>Analgoidea</taxon>
        <taxon>Pyroglyphidae</taxon>
        <taxon>Dermatophagoidinae</taxon>
        <taxon>Dermatophagoides</taxon>
    </lineage>
</organism>
<reference evidence="1" key="2">
    <citation type="journal article" date="2022" name="Res Sq">
        <title>Comparative Genomics Reveals Insights into the Divergent Evolution of Astigmatic Mites and Household Pest Adaptations.</title>
        <authorList>
            <person name="Xiong Q."/>
            <person name="Wan A.T.-Y."/>
            <person name="Liu X.-Y."/>
            <person name="Fung C.S.-H."/>
            <person name="Xiao X."/>
            <person name="Malainual N."/>
            <person name="Hou J."/>
            <person name="Wang L."/>
            <person name="Wang M."/>
            <person name="Yang K."/>
            <person name="Cui Y."/>
            <person name="Leung E."/>
            <person name="Nong W."/>
            <person name="Shin S.-K."/>
            <person name="Au S."/>
            <person name="Jeong K.Y."/>
            <person name="Chew F.T."/>
            <person name="Hui J."/>
            <person name="Leung T.F."/>
            <person name="Tungtrongchitr A."/>
            <person name="Zhong N."/>
            <person name="Liu Z."/>
            <person name="Tsui S."/>
        </authorList>
    </citation>
    <scope>NUCLEOTIDE SEQUENCE</scope>
    <source>
        <strain evidence="1">Derf</strain>
        <tissue evidence="1">Whole organism</tissue>
    </source>
</reference>
<dbReference type="EMBL" id="ASGP02000004">
    <property type="protein sequence ID" value="KAH9511413.1"/>
    <property type="molecule type" value="Genomic_DNA"/>
</dbReference>
<comment type="caution">
    <text evidence="1">The sequence shown here is derived from an EMBL/GenBank/DDBJ whole genome shotgun (WGS) entry which is preliminary data.</text>
</comment>
<evidence type="ECO:0000313" key="2">
    <source>
        <dbReference type="Proteomes" id="UP000790347"/>
    </source>
</evidence>
<dbReference type="AlphaFoldDB" id="A0A922HX96"/>
<keyword evidence="2" id="KW-1185">Reference proteome</keyword>
<reference evidence="1" key="1">
    <citation type="submission" date="2013-05" db="EMBL/GenBank/DDBJ databases">
        <authorList>
            <person name="Yim A.K.Y."/>
            <person name="Chan T.F."/>
            <person name="Ji K.M."/>
            <person name="Liu X.Y."/>
            <person name="Zhou J.W."/>
            <person name="Li R.Q."/>
            <person name="Yang K.Y."/>
            <person name="Li J."/>
            <person name="Li M."/>
            <person name="Law P.T.W."/>
            <person name="Wu Y.L."/>
            <person name="Cai Z.L."/>
            <person name="Qin H."/>
            <person name="Bao Y."/>
            <person name="Leung R.K.K."/>
            <person name="Ng P.K.S."/>
            <person name="Zou J."/>
            <person name="Zhong X.J."/>
            <person name="Ran P.X."/>
            <person name="Zhong N.S."/>
            <person name="Liu Z.G."/>
            <person name="Tsui S.K.W."/>
        </authorList>
    </citation>
    <scope>NUCLEOTIDE SEQUENCE</scope>
    <source>
        <strain evidence="1">Derf</strain>
        <tissue evidence="1">Whole organism</tissue>
    </source>
</reference>
<gene>
    <name evidence="1" type="ORF">DERF_009877</name>
</gene>